<evidence type="ECO:0000313" key="1">
    <source>
        <dbReference type="EMBL" id="KAF2124164.1"/>
    </source>
</evidence>
<reference evidence="1" key="1">
    <citation type="journal article" date="2020" name="Stud. Mycol.">
        <title>101 Dothideomycetes genomes: a test case for predicting lifestyles and emergence of pathogens.</title>
        <authorList>
            <person name="Haridas S."/>
            <person name="Albert R."/>
            <person name="Binder M."/>
            <person name="Bloem J."/>
            <person name="Labutti K."/>
            <person name="Salamov A."/>
            <person name="Andreopoulos B."/>
            <person name="Baker S."/>
            <person name="Barry K."/>
            <person name="Bills G."/>
            <person name="Bluhm B."/>
            <person name="Cannon C."/>
            <person name="Castanera R."/>
            <person name="Culley D."/>
            <person name="Daum C."/>
            <person name="Ezra D."/>
            <person name="Gonzalez J."/>
            <person name="Henrissat B."/>
            <person name="Kuo A."/>
            <person name="Liang C."/>
            <person name="Lipzen A."/>
            <person name="Lutzoni F."/>
            <person name="Magnuson J."/>
            <person name="Mondo S."/>
            <person name="Nolan M."/>
            <person name="Ohm R."/>
            <person name="Pangilinan J."/>
            <person name="Park H.-J."/>
            <person name="Ramirez L."/>
            <person name="Alfaro M."/>
            <person name="Sun H."/>
            <person name="Tritt A."/>
            <person name="Yoshinaga Y."/>
            <person name="Zwiers L.-H."/>
            <person name="Turgeon B."/>
            <person name="Goodwin S."/>
            <person name="Spatafora J."/>
            <person name="Crous P."/>
            <person name="Grigoriev I."/>
        </authorList>
    </citation>
    <scope>NUCLEOTIDE SEQUENCE</scope>
    <source>
        <strain evidence="1">CBS 119687</strain>
    </source>
</reference>
<dbReference type="AlphaFoldDB" id="A0A6A5ZZ44"/>
<sequence>MRFKNRQVRQLLIGAVAGIAEALSNQDSYNCFDAPTKLNHNRMCNIGDRINVNLPEGSIFVRVRGWTNDGAFRCCKSQDAVGMVMAKMSPEMLDVWPQWRNPGFRSEINCLGGC</sequence>
<dbReference type="Proteomes" id="UP000799771">
    <property type="component" value="Unassembled WGS sequence"/>
</dbReference>
<gene>
    <name evidence="1" type="ORF">P153DRAFT_390711</name>
</gene>
<dbReference type="RefSeq" id="XP_033518557.1">
    <property type="nucleotide sequence ID" value="XM_033670971.1"/>
</dbReference>
<organism evidence="1 2">
    <name type="scientific">Dothidotthia symphoricarpi CBS 119687</name>
    <dbReference type="NCBI Taxonomy" id="1392245"/>
    <lineage>
        <taxon>Eukaryota</taxon>
        <taxon>Fungi</taxon>
        <taxon>Dikarya</taxon>
        <taxon>Ascomycota</taxon>
        <taxon>Pezizomycotina</taxon>
        <taxon>Dothideomycetes</taxon>
        <taxon>Pleosporomycetidae</taxon>
        <taxon>Pleosporales</taxon>
        <taxon>Dothidotthiaceae</taxon>
        <taxon>Dothidotthia</taxon>
    </lineage>
</organism>
<proteinExistence type="predicted"/>
<name>A0A6A5ZZ44_9PLEO</name>
<protein>
    <submittedName>
        <fullName evidence="1">Uncharacterized protein</fullName>
    </submittedName>
</protein>
<keyword evidence="2" id="KW-1185">Reference proteome</keyword>
<accession>A0A6A5ZZ44</accession>
<dbReference type="EMBL" id="ML977520">
    <property type="protein sequence ID" value="KAF2124164.1"/>
    <property type="molecule type" value="Genomic_DNA"/>
</dbReference>
<dbReference type="GeneID" id="54411403"/>
<evidence type="ECO:0000313" key="2">
    <source>
        <dbReference type="Proteomes" id="UP000799771"/>
    </source>
</evidence>